<keyword evidence="4" id="KW-1185">Reference proteome</keyword>
<feature type="region of interest" description="Disordered" evidence="1">
    <location>
        <begin position="1"/>
        <end position="26"/>
    </location>
</feature>
<dbReference type="Pfam" id="PF01345">
    <property type="entry name" value="DUF11"/>
    <property type="match status" value="3"/>
</dbReference>
<dbReference type="InterPro" id="IPR047589">
    <property type="entry name" value="DUF11_rpt"/>
</dbReference>
<dbReference type="SUPFAM" id="SSF117074">
    <property type="entry name" value="Hypothetical protein PA1324"/>
    <property type="match status" value="1"/>
</dbReference>
<name>A0A3G8YG72_9DEIO</name>
<dbReference type="OrthoDB" id="9773411at2"/>
<dbReference type="InterPro" id="IPR001434">
    <property type="entry name" value="OmcB-like_DUF11"/>
</dbReference>
<feature type="domain" description="DUF11" evidence="2">
    <location>
        <begin position="589"/>
        <end position="701"/>
    </location>
</feature>
<dbReference type="NCBIfam" id="TIGR01451">
    <property type="entry name" value="B_ant_repeat"/>
    <property type="match status" value="2"/>
</dbReference>
<dbReference type="Gene3D" id="2.60.40.740">
    <property type="match status" value="1"/>
</dbReference>
<organism evidence="3 4">
    <name type="scientific">Deinococcus psychrotolerans</name>
    <dbReference type="NCBI Taxonomy" id="2489213"/>
    <lineage>
        <taxon>Bacteria</taxon>
        <taxon>Thermotogati</taxon>
        <taxon>Deinococcota</taxon>
        <taxon>Deinococci</taxon>
        <taxon>Deinococcales</taxon>
        <taxon>Deinococcaceae</taxon>
        <taxon>Deinococcus</taxon>
    </lineage>
</organism>
<dbReference type="KEGG" id="dph:EHF33_01220"/>
<evidence type="ECO:0000256" key="1">
    <source>
        <dbReference type="SAM" id="MobiDB-lite"/>
    </source>
</evidence>
<feature type="domain" description="DUF11" evidence="2">
    <location>
        <begin position="710"/>
        <end position="822"/>
    </location>
</feature>
<evidence type="ECO:0000313" key="3">
    <source>
        <dbReference type="EMBL" id="AZI41544.1"/>
    </source>
</evidence>
<dbReference type="InterPro" id="IPR026466">
    <property type="entry name" value="Fim_isopep_form_D2_dom"/>
</dbReference>
<dbReference type="InterPro" id="IPR051172">
    <property type="entry name" value="Chlamydia_OmcB"/>
</dbReference>
<dbReference type="Proteomes" id="UP000276417">
    <property type="component" value="Chromosome 1"/>
</dbReference>
<evidence type="ECO:0000313" key="4">
    <source>
        <dbReference type="Proteomes" id="UP000276417"/>
    </source>
</evidence>
<evidence type="ECO:0000259" key="2">
    <source>
        <dbReference type="Pfam" id="PF01345"/>
    </source>
</evidence>
<dbReference type="PANTHER" id="PTHR34819:SF3">
    <property type="entry name" value="CELL SURFACE PROTEIN"/>
    <property type="match status" value="1"/>
</dbReference>
<dbReference type="NCBIfam" id="TIGR04226">
    <property type="entry name" value="RrgB_K2N_iso_D2"/>
    <property type="match status" value="1"/>
</dbReference>
<reference evidence="3 4" key="1">
    <citation type="submission" date="2018-11" db="EMBL/GenBank/DDBJ databases">
        <title>Deinococcus shelandsis sp. nov., isolated from South Shetland Islands soil of Antarctica.</title>
        <authorList>
            <person name="Tian J."/>
        </authorList>
    </citation>
    <scope>NUCLEOTIDE SEQUENCE [LARGE SCALE GENOMIC DNA]</scope>
    <source>
        <strain evidence="3 4">S14-83T</strain>
    </source>
</reference>
<gene>
    <name evidence="3" type="ORF">EHF33_01220</name>
</gene>
<dbReference type="PANTHER" id="PTHR34819">
    <property type="entry name" value="LARGE CYSTEINE-RICH PERIPLASMIC PROTEIN OMCB"/>
    <property type="match status" value="1"/>
</dbReference>
<protein>
    <submittedName>
        <fullName evidence="3">DUF11 domain-containing protein</fullName>
    </submittedName>
</protein>
<proteinExistence type="predicted"/>
<accession>A0A3G8YG72</accession>
<sequence length="1039" mass="108421">MTAISPLPTSSSPAKASAPSSRCKSSNCSEAAHSTFRGGVRPLLKPVPASLVIFGLLLLCDFPFLSSPTLETSFYCSAAINPYAFNVLKNTRQTHQDFVLAPPLFSGGTVRNTLMRKPLAALLLALSSAGLAVGGPSQTPAGTVIENRATLDYQPEDQTLPPGTVTTPPVKTVITAQCRPSVLPDGTVSNPGQIVSILPGESGLLRYTLANSGNTDSVFALSAPQDPTSAFPLSDVNIYADYNGSGQVDSGEGPLTSLQLKADQVVPMLVSFKSAAAARGAAYLNLVAACPASEGGAVDNNNVGQVQAGEPAALTLTKNFSQQVVRPGGEVSVSINAANNGQGASREVVITDRLDTPDMIDFRFISGSASVNAGTLEYTADGSTWATAEPGSVRGLRVRIGSLLPGKTLGLNFRLTAPSQVSGSRTNIATLLSSGFNLQAPATTEVRYSPRIALGPVNNPEALPGGELSSDDLQTKPLAFLNREICFQHTVKNLGDVNDNISISGQVVKGSATIRLAELDGSAFQQSVALTPGASKSFAACYTPTSSAAPTDGSEALRVLLTANSAQGAAKNQTVDVVTSVTNEVPQLVKSVSPGGVVKQGAQLTYTLKIVNPLSVALTNVVVTDQLDPNLDFVSADSGGTLVNGAVIWKISSIAPKATVNLTLVTQVKATTPDDTIIKNSFTLVSSEFSEPLTSNEVSTTVFGSALIFNKTSSPAEASIGDTITYTFTVTNPSKNATFKRVEIVDTMPIGIEYVPGSSRLDGTPIGDPAVDGQKYTWIVSNLGPGQTAAVTFEALVSPKVGTSVTNTAIANAISSENASQNVGSQTTNRIRALIFEPLCDLVGSVFIDVNRNGTYDKGLDIPMVSARVILANGRTSLTDTQGRYHFATLKEGFWALRLDPSSVYAQNISLPQDGGLPGSRGVMCRQLTSVDFPLAPVAGDIGVIRDTTLKMGSFTVHKQVFTTPEANTYLVQLTLSTPAALGGFTLQDPLPTGATLLDGQNALTFDPLPAGSRAVTYRFRFGGDQKAAVTDPTAEWRY</sequence>
<dbReference type="EMBL" id="CP034183">
    <property type="protein sequence ID" value="AZI41544.1"/>
    <property type="molecule type" value="Genomic_DNA"/>
</dbReference>
<feature type="domain" description="DUF11" evidence="2">
    <location>
        <begin position="314"/>
        <end position="433"/>
    </location>
</feature>
<dbReference type="AlphaFoldDB" id="A0A3G8YG72"/>